<evidence type="ECO:0000256" key="4">
    <source>
        <dbReference type="ARBA" id="ARBA00022989"/>
    </source>
</evidence>
<accession>A0A4Q2UMU6</accession>
<evidence type="ECO:0000256" key="3">
    <source>
        <dbReference type="ARBA" id="ARBA00022692"/>
    </source>
</evidence>
<feature type="domain" description="ABC3 transporter permease C-terminal" evidence="7">
    <location>
        <begin position="694"/>
        <end position="807"/>
    </location>
</feature>
<feature type="transmembrane region" description="Helical" evidence="6">
    <location>
        <begin position="21"/>
        <end position="43"/>
    </location>
</feature>
<dbReference type="GO" id="GO:0022857">
    <property type="term" value="F:transmembrane transporter activity"/>
    <property type="evidence" value="ECO:0007669"/>
    <property type="project" value="TreeGrafter"/>
</dbReference>
<feature type="transmembrane region" description="Helical" evidence="6">
    <location>
        <begin position="351"/>
        <end position="372"/>
    </location>
</feature>
<dbReference type="Pfam" id="PF02687">
    <property type="entry name" value="FtsX"/>
    <property type="match status" value="2"/>
</dbReference>
<name>A0A4Q2UMU6_9BACT</name>
<feature type="domain" description="MacB-like periplasmic core" evidence="8">
    <location>
        <begin position="446"/>
        <end position="642"/>
    </location>
</feature>
<gene>
    <name evidence="9" type="ORF">EQG79_15960</name>
</gene>
<dbReference type="InterPro" id="IPR003838">
    <property type="entry name" value="ABC3_permease_C"/>
</dbReference>
<dbReference type="PANTHER" id="PTHR30572:SF18">
    <property type="entry name" value="ABC-TYPE MACROLIDE FAMILY EXPORT SYSTEM PERMEASE COMPONENT 2"/>
    <property type="match status" value="1"/>
</dbReference>
<dbReference type="RefSeq" id="WP_077923237.1">
    <property type="nucleotide sequence ID" value="NZ_SBLB01000004.1"/>
</dbReference>
<evidence type="ECO:0000256" key="1">
    <source>
        <dbReference type="ARBA" id="ARBA00004651"/>
    </source>
</evidence>
<dbReference type="AlphaFoldDB" id="A0A4Q2UMU6"/>
<organism evidence="9 10">
    <name type="scientific">Spirosoma sordidisoli</name>
    <dbReference type="NCBI Taxonomy" id="2502893"/>
    <lineage>
        <taxon>Bacteria</taxon>
        <taxon>Pseudomonadati</taxon>
        <taxon>Bacteroidota</taxon>
        <taxon>Cytophagia</taxon>
        <taxon>Cytophagales</taxon>
        <taxon>Cytophagaceae</taxon>
        <taxon>Spirosoma</taxon>
    </lineage>
</organism>
<evidence type="ECO:0000313" key="9">
    <source>
        <dbReference type="EMBL" id="RYC68900.1"/>
    </source>
</evidence>
<dbReference type="EMBL" id="SBLB01000004">
    <property type="protein sequence ID" value="RYC68900.1"/>
    <property type="molecule type" value="Genomic_DNA"/>
</dbReference>
<feature type="transmembrane region" description="Helical" evidence="6">
    <location>
        <begin position="437"/>
        <end position="456"/>
    </location>
</feature>
<evidence type="ECO:0000259" key="7">
    <source>
        <dbReference type="Pfam" id="PF02687"/>
    </source>
</evidence>
<evidence type="ECO:0000313" key="10">
    <source>
        <dbReference type="Proteomes" id="UP000290407"/>
    </source>
</evidence>
<comment type="caution">
    <text evidence="9">The sequence shown here is derived from an EMBL/GenBank/DDBJ whole genome shotgun (WGS) entry which is preliminary data.</text>
</comment>
<feature type="transmembrane region" description="Helical" evidence="6">
    <location>
        <begin position="777"/>
        <end position="797"/>
    </location>
</feature>
<proteinExistence type="predicted"/>
<evidence type="ECO:0000256" key="6">
    <source>
        <dbReference type="SAM" id="Phobius"/>
    </source>
</evidence>
<evidence type="ECO:0000259" key="8">
    <source>
        <dbReference type="Pfam" id="PF12704"/>
    </source>
</evidence>
<sequence length="814" mass="89119">MLRSYLKITLRSFWKNKVFSIVNMVGLALGIAVFGLIMEYISFERSVNRFHEKLPSLYRLTGQNEDGNVYTDMAPAIAPLVKQTFPDVRAYCRIAEHSANGIITAERTKGAPQAFREDKLVYADASFFTLFTFPLVQGRAAMALLQPNTVALSATKARTYFGTDKAVGRSLTLNNRFGKTLYTVSAVYADMPPNSDFQFDAVFSLQTLANPANLNGNDWARLDGFNGNYLTTFLQLTEPKGPGTADYHALEAKFNAYKKQATPDDKSILLLQPATTMHLAASLSTPYRTAGSLGFIYLLGGIAGLILVIAWFNYVNLSTAGALKRAKEVGVRKVVGAGVGQLMGQFLGESVLLNGLGVGLALALMVTLQPFYNDFVQQDLSVGMLASGGFGLAGLGLLLVGTLASGGYVAFALASFQPRQTLKGSQQAGSGWLRQTLVVAQFSASVALMVGTFVLYRQLQYMQRTNLGVQLAQRVVIQRPSVGEEAALKPRMNALEQQLLQRPYVKSFCLTGSAPGNPHDFSTTGIAKQNPRPQADKQGYSMGVIDNRFLATYGIQLAAGRNFTQQEAELAWEKSAKLLVNETAARQLGFASAAQAVGQSINWGTTGYEIVGVVNDYHHQGLRQLIDPVIFLPRRSVGDLTIQLTTDDLPRKLAELERLYKAAYPGNPFAYYFVDDHYNQQYRREQQYGQVFTIASVLAIFIACLGLFGLATFTAEQRTKEIGVRKVLGASVASIVTLLSKDFLKLVLVAIVVASPLAWYAMNRWLQDFAYKIDIEWWVFALAGTLAVTIALLTVSFQSVKVALMNPVKSLRSE</sequence>
<dbReference type="Proteomes" id="UP000290407">
    <property type="component" value="Unassembled WGS sequence"/>
</dbReference>
<feature type="transmembrane region" description="Helical" evidence="6">
    <location>
        <begin position="392"/>
        <end position="416"/>
    </location>
</feature>
<protein>
    <submittedName>
        <fullName evidence="9">FtsX-like permease family protein</fullName>
    </submittedName>
</protein>
<dbReference type="InterPro" id="IPR025857">
    <property type="entry name" value="MacB_PCD"/>
</dbReference>
<feature type="transmembrane region" description="Helical" evidence="6">
    <location>
        <begin position="294"/>
        <end position="315"/>
    </location>
</feature>
<comment type="subcellular location">
    <subcellularLocation>
        <location evidence="1">Cell membrane</location>
        <topology evidence="1">Multi-pass membrane protein</topology>
    </subcellularLocation>
</comment>
<feature type="domain" description="ABC3 transporter permease C-terminal" evidence="7">
    <location>
        <begin position="302"/>
        <end position="417"/>
    </location>
</feature>
<reference evidence="9 10" key="1">
    <citation type="submission" date="2019-01" db="EMBL/GenBank/DDBJ databases">
        <title>Spirosoma flava sp. nov., a propanil-degrading bacterium isolated from herbicide-contaminated soil.</title>
        <authorList>
            <person name="Zhang L."/>
            <person name="Jiang J.-D."/>
        </authorList>
    </citation>
    <scope>NUCLEOTIDE SEQUENCE [LARGE SCALE GENOMIC DNA]</scope>
    <source>
        <strain evidence="9 10">TY50</strain>
    </source>
</reference>
<dbReference type="GO" id="GO:0005886">
    <property type="term" value="C:plasma membrane"/>
    <property type="evidence" value="ECO:0007669"/>
    <property type="project" value="UniProtKB-SubCell"/>
</dbReference>
<dbReference type="PANTHER" id="PTHR30572">
    <property type="entry name" value="MEMBRANE COMPONENT OF TRANSPORTER-RELATED"/>
    <property type="match status" value="1"/>
</dbReference>
<keyword evidence="5 6" id="KW-0472">Membrane</keyword>
<feature type="domain" description="MacB-like periplasmic core" evidence="8">
    <location>
        <begin position="20"/>
        <end position="210"/>
    </location>
</feature>
<feature type="transmembrane region" description="Helical" evidence="6">
    <location>
        <begin position="743"/>
        <end position="762"/>
    </location>
</feature>
<evidence type="ECO:0000256" key="5">
    <source>
        <dbReference type="ARBA" id="ARBA00023136"/>
    </source>
</evidence>
<keyword evidence="2" id="KW-1003">Cell membrane</keyword>
<dbReference type="Pfam" id="PF12704">
    <property type="entry name" value="MacB_PCD"/>
    <property type="match status" value="2"/>
</dbReference>
<keyword evidence="10" id="KW-1185">Reference proteome</keyword>
<dbReference type="InterPro" id="IPR050250">
    <property type="entry name" value="Macrolide_Exporter_MacB"/>
</dbReference>
<keyword evidence="4 6" id="KW-1133">Transmembrane helix</keyword>
<feature type="transmembrane region" description="Helical" evidence="6">
    <location>
        <begin position="691"/>
        <end position="715"/>
    </location>
</feature>
<evidence type="ECO:0000256" key="2">
    <source>
        <dbReference type="ARBA" id="ARBA00022475"/>
    </source>
</evidence>
<keyword evidence="3 6" id="KW-0812">Transmembrane</keyword>